<feature type="signal peptide" evidence="2">
    <location>
        <begin position="1"/>
        <end position="32"/>
    </location>
</feature>
<feature type="transmembrane region" description="Helical" evidence="1">
    <location>
        <begin position="360"/>
        <end position="383"/>
    </location>
</feature>
<keyword evidence="1" id="KW-0812">Transmembrane</keyword>
<feature type="transmembrane region" description="Helical" evidence="1">
    <location>
        <begin position="270"/>
        <end position="292"/>
    </location>
</feature>
<keyword evidence="2" id="KW-0732">Signal</keyword>
<gene>
    <name evidence="3" type="ORF">K1718_20020</name>
</gene>
<feature type="transmembrane region" description="Helical" evidence="1">
    <location>
        <begin position="239"/>
        <end position="263"/>
    </location>
</feature>
<keyword evidence="1" id="KW-1133">Transmembrane helix</keyword>
<proteinExistence type="predicted"/>
<feature type="transmembrane region" description="Helical" evidence="1">
    <location>
        <begin position="395"/>
        <end position="412"/>
    </location>
</feature>
<feature type="transmembrane region" description="Helical" evidence="1">
    <location>
        <begin position="327"/>
        <end position="348"/>
    </location>
</feature>
<dbReference type="RefSeq" id="WP_265681083.1">
    <property type="nucleotide sequence ID" value="NZ_CP120863.1"/>
</dbReference>
<dbReference type="InterPro" id="IPR032809">
    <property type="entry name" value="Put_HupE_UreJ"/>
</dbReference>
<dbReference type="EMBL" id="CP120863">
    <property type="protein sequence ID" value="WFE88433.1"/>
    <property type="molecule type" value="Genomic_DNA"/>
</dbReference>
<organism evidence="3 4">
    <name type="scientific">Roseibium porphyridii</name>
    <dbReference type="NCBI Taxonomy" id="2866279"/>
    <lineage>
        <taxon>Bacteria</taxon>
        <taxon>Pseudomonadati</taxon>
        <taxon>Pseudomonadota</taxon>
        <taxon>Alphaproteobacteria</taxon>
        <taxon>Hyphomicrobiales</taxon>
        <taxon>Stappiaceae</taxon>
        <taxon>Roseibium</taxon>
    </lineage>
</organism>
<keyword evidence="1" id="KW-0472">Membrane</keyword>
<feature type="transmembrane region" description="Helical" evidence="1">
    <location>
        <begin position="298"/>
        <end position="320"/>
    </location>
</feature>
<keyword evidence="4" id="KW-1185">Reference proteome</keyword>
<evidence type="ECO:0000313" key="4">
    <source>
        <dbReference type="Proteomes" id="UP001209803"/>
    </source>
</evidence>
<evidence type="ECO:0000256" key="2">
    <source>
        <dbReference type="SAM" id="SignalP"/>
    </source>
</evidence>
<feature type="chain" id="PRO_5047273781" evidence="2">
    <location>
        <begin position="33"/>
        <end position="422"/>
    </location>
</feature>
<sequence>MPQSRKCTSALNFAFFSLFYVLAMLLTQPAGAHFSDGTKVRTILVAEENGILVAYVRAPAPLVFSDLVGKAQVDQTPLESSFLRLETTGTGNRYRLNMGAIAEDRSSFETRLTEALVFSQAGLDLSAKIAGFTVHMQRPQSEFGSLSAAKTAVAEPPPHLDPLFGQAVVDYVVQLDSQDPLGILSVRAGYGPLIPGPGVAIDNHLIDARENPPVSLTAPGQLEQPAVIDGSRLSTFGHFVFQGALHIVEGLDHVLLVITMALGVGATRKLIYLVTAFTLGHSVTLIATFLGATPTWPWFVPAVEAAIAASVLYAAVAAMIHRSGSVLVFTGIGLLHGLGFSFVLGDILGRDAPDLVPALLAFNIGIELGQLAILAATWSIVFFMKQLAEPALKPVRLGALTGIALLSSWWIAERLNGLVYSI</sequence>
<evidence type="ECO:0000313" key="3">
    <source>
        <dbReference type="EMBL" id="WFE88433.1"/>
    </source>
</evidence>
<dbReference type="Pfam" id="PF13795">
    <property type="entry name" value="HupE_UreJ_2"/>
    <property type="match status" value="1"/>
</dbReference>
<dbReference type="Proteomes" id="UP001209803">
    <property type="component" value="Chromosome"/>
</dbReference>
<name>A0ABY8EZ52_9HYPH</name>
<reference evidence="3 4" key="1">
    <citation type="submission" date="2023-03" db="EMBL/GenBank/DDBJ databases">
        <title>Roseibium porphyridii sp. nov. and Roseibium rhodosorbium sp. nov. isolated from marine algae, Porphyridium cruentum and Rhodosorus marinus, respectively.</title>
        <authorList>
            <person name="Lee M.W."/>
            <person name="Choi B.J."/>
            <person name="Lee J.K."/>
            <person name="Choi D.G."/>
            <person name="Baek J.H."/>
            <person name="Bayburt H."/>
            <person name="Kim J.M."/>
            <person name="Han D.M."/>
            <person name="Kim K.H."/>
            <person name="Jeon C.O."/>
        </authorList>
    </citation>
    <scope>NUCLEOTIDE SEQUENCE [LARGE SCALE GENOMIC DNA]</scope>
    <source>
        <strain evidence="3 4">KMA01</strain>
    </source>
</reference>
<evidence type="ECO:0000256" key="1">
    <source>
        <dbReference type="SAM" id="Phobius"/>
    </source>
</evidence>
<protein>
    <submittedName>
        <fullName evidence="3">HupE/UreJ family protein</fullName>
    </submittedName>
</protein>
<accession>A0ABY8EZ52</accession>